<dbReference type="RefSeq" id="WP_145372297.1">
    <property type="nucleotide sequence ID" value="NZ_CP036275.1"/>
</dbReference>
<evidence type="ECO:0008006" key="3">
    <source>
        <dbReference type="Google" id="ProtNLM"/>
    </source>
</evidence>
<sequence>MNGLILSGSVLATGAAATGALFWRYRIRRRGRYSNLAALRPGFLEQRPAGFRIDAQQDQARDAFRQDLITRVDDALAPETFSLARTEASAAAPHVERSYVPAHKQGGTISYESMHELAPTCLAIYHSPVLRDWLSEVIGDKVVPTADYDQSSCSLLVYDRAGDHIGWHYDHNFYRGRHFTVLISLINRSAAGELSASLLQQQRSDGSERTFDTSENTLVLFEGARVRHRATAIAEGDLRTILSMTYSTDPRTGPIKELARRVKDMAFFGLRALWD</sequence>
<dbReference type="InterPro" id="IPR056470">
    <property type="entry name" value="BesD/HalB-like"/>
</dbReference>
<reference evidence="1 2" key="1">
    <citation type="submission" date="2019-02" db="EMBL/GenBank/DDBJ databases">
        <title>Deep-cultivation of Planctomycetes and their phenomic and genomic characterization uncovers novel biology.</title>
        <authorList>
            <person name="Wiegand S."/>
            <person name="Jogler M."/>
            <person name="Boedeker C."/>
            <person name="Pinto D."/>
            <person name="Vollmers J."/>
            <person name="Rivas-Marin E."/>
            <person name="Kohn T."/>
            <person name="Peeters S.H."/>
            <person name="Heuer A."/>
            <person name="Rast P."/>
            <person name="Oberbeckmann S."/>
            <person name="Bunk B."/>
            <person name="Jeske O."/>
            <person name="Meyerdierks A."/>
            <person name="Storesund J.E."/>
            <person name="Kallscheuer N."/>
            <person name="Luecker S."/>
            <person name="Lage O.M."/>
            <person name="Pohl T."/>
            <person name="Merkel B.J."/>
            <person name="Hornburger P."/>
            <person name="Mueller R.-W."/>
            <person name="Bruemmer F."/>
            <person name="Labrenz M."/>
            <person name="Spormann A.M."/>
            <person name="Op den Camp H."/>
            <person name="Overmann J."/>
            <person name="Amann R."/>
            <person name="Jetten M.S.M."/>
            <person name="Mascher T."/>
            <person name="Medema M.H."/>
            <person name="Devos D.P."/>
            <person name="Kaster A.-K."/>
            <person name="Ovreas L."/>
            <person name="Rohde M."/>
            <person name="Galperin M.Y."/>
            <person name="Jogler C."/>
        </authorList>
    </citation>
    <scope>NUCLEOTIDE SEQUENCE [LARGE SCALE GENOMIC DNA]</scope>
    <source>
        <strain evidence="1 2">Mal4</strain>
    </source>
</reference>
<dbReference type="AlphaFoldDB" id="A0A517ZF15"/>
<proteinExistence type="predicted"/>
<dbReference type="SUPFAM" id="SSF51197">
    <property type="entry name" value="Clavaminate synthase-like"/>
    <property type="match status" value="1"/>
</dbReference>
<protein>
    <recommendedName>
        <fullName evidence="3">Fe2OG dioxygenase domain-containing protein</fullName>
    </recommendedName>
</protein>
<dbReference type="Proteomes" id="UP000320496">
    <property type="component" value="Chromosome"/>
</dbReference>
<organism evidence="1 2">
    <name type="scientific">Maioricimonas rarisocia</name>
    <dbReference type="NCBI Taxonomy" id="2528026"/>
    <lineage>
        <taxon>Bacteria</taxon>
        <taxon>Pseudomonadati</taxon>
        <taxon>Planctomycetota</taxon>
        <taxon>Planctomycetia</taxon>
        <taxon>Planctomycetales</taxon>
        <taxon>Planctomycetaceae</taxon>
        <taxon>Maioricimonas</taxon>
    </lineage>
</organism>
<accession>A0A517ZF15</accession>
<dbReference type="Gene3D" id="2.60.120.620">
    <property type="entry name" value="q2cbj1_9rhob like domain"/>
    <property type="match status" value="1"/>
</dbReference>
<dbReference type="EMBL" id="CP036275">
    <property type="protein sequence ID" value="QDU41077.1"/>
    <property type="molecule type" value="Genomic_DNA"/>
</dbReference>
<name>A0A517ZF15_9PLAN</name>
<dbReference type="Pfam" id="PF23169">
    <property type="entry name" value="HalD"/>
    <property type="match status" value="1"/>
</dbReference>
<evidence type="ECO:0000313" key="2">
    <source>
        <dbReference type="Proteomes" id="UP000320496"/>
    </source>
</evidence>
<dbReference type="OrthoDB" id="9777760at2"/>
<gene>
    <name evidence="1" type="ORF">Mal4_54420</name>
</gene>
<evidence type="ECO:0000313" key="1">
    <source>
        <dbReference type="EMBL" id="QDU41077.1"/>
    </source>
</evidence>
<keyword evidence="2" id="KW-1185">Reference proteome</keyword>
<dbReference type="KEGG" id="mri:Mal4_54420"/>